<name>A0A074ZXK2_OPIVI</name>
<reference evidence="1 2" key="1">
    <citation type="submission" date="2013-11" db="EMBL/GenBank/DDBJ databases">
        <title>Opisthorchis viverrini - life in the bile duct.</title>
        <authorList>
            <person name="Young N.D."/>
            <person name="Nagarajan N."/>
            <person name="Lin S.J."/>
            <person name="Korhonen P.K."/>
            <person name="Jex A.R."/>
            <person name="Hall R.S."/>
            <person name="Safavi-Hemami H."/>
            <person name="Kaewkong W."/>
            <person name="Bertrand D."/>
            <person name="Gao S."/>
            <person name="Seet Q."/>
            <person name="Wongkham S."/>
            <person name="Teh B.T."/>
            <person name="Wongkham C."/>
            <person name="Intapan P.M."/>
            <person name="Maleewong W."/>
            <person name="Yang X."/>
            <person name="Hu M."/>
            <person name="Wang Z."/>
            <person name="Hofmann A."/>
            <person name="Sternberg P.W."/>
            <person name="Tan P."/>
            <person name="Wang J."/>
            <person name="Gasser R.B."/>
        </authorList>
    </citation>
    <scope>NUCLEOTIDE SEQUENCE [LARGE SCALE GENOMIC DNA]</scope>
</reference>
<dbReference type="RefSeq" id="XP_009165639.1">
    <property type="nucleotide sequence ID" value="XM_009167375.1"/>
</dbReference>
<organism evidence="1 2">
    <name type="scientific">Opisthorchis viverrini</name>
    <name type="common">Southeast Asian liver fluke</name>
    <dbReference type="NCBI Taxonomy" id="6198"/>
    <lineage>
        <taxon>Eukaryota</taxon>
        <taxon>Metazoa</taxon>
        <taxon>Spiralia</taxon>
        <taxon>Lophotrochozoa</taxon>
        <taxon>Platyhelminthes</taxon>
        <taxon>Trematoda</taxon>
        <taxon>Digenea</taxon>
        <taxon>Opisthorchiida</taxon>
        <taxon>Opisthorchiata</taxon>
        <taxon>Opisthorchiidae</taxon>
        <taxon>Opisthorchis</taxon>
    </lineage>
</organism>
<accession>A0A074ZXK2</accession>
<dbReference type="CTD" id="20317184"/>
<dbReference type="Proteomes" id="UP000054324">
    <property type="component" value="Unassembled WGS sequence"/>
</dbReference>
<evidence type="ECO:0000313" key="2">
    <source>
        <dbReference type="Proteomes" id="UP000054324"/>
    </source>
</evidence>
<sequence>MSQIVCEIHGERGFRSAIRIIFAPLAKHGEDNITAPAVSRTSLVSVEMICRFPEASSQLWTIYTAVLLAGLPTVTNERFSTINPSVSLGRIQLLCCHVCLVTIAEDCSGQITDHLGDRVESIGRTRWDARSGETLQLDER</sequence>
<gene>
    <name evidence="1" type="ORF">T265_02996</name>
</gene>
<protein>
    <submittedName>
        <fullName evidence="1">Uncharacterized protein</fullName>
    </submittedName>
</protein>
<dbReference type="EMBL" id="KL596658">
    <property type="protein sequence ID" value="KER30647.1"/>
    <property type="molecule type" value="Genomic_DNA"/>
</dbReference>
<proteinExistence type="predicted"/>
<dbReference type="GeneID" id="20317184"/>
<evidence type="ECO:0000313" key="1">
    <source>
        <dbReference type="EMBL" id="KER30647.1"/>
    </source>
</evidence>
<dbReference type="KEGG" id="ovi:T265_02996"/>
<dbReference type="AlphaFoldDB" id="A0A074ZXK2"/>
<keyword evidence="2" id="KW-1185">Reference proteome</keyword>